<dbReference type="InterPro" id="IPR000387">
    <property type="entry name" value="Tyr_Pase_dom"/>
</dbReference>
<dbReference type="WBParaSite" id="TMUE_2000006534.1">
    <property type="protein sequence ID" value="TMUE_2000006534.1"/>
    <property type="gene ID" value="WBGene00287425"/>
</dbReference>
<comment type="similarity">
    <text evidence="1">Belongs to the protein-tyrosine phosphatase family.</text>
</comment>
<feature type="compositionally biased region" description="Basic and acidic residues" evidence="5">
    <location>
        <begin position="435"/>
        <end position="445"/>
    </location>
</feature>
<dbReference type="InterPro" id="IPR000242">
    <property type="entry name" value="PTP_cat"/>
</dbReference>
<dbReference type="InterPro" id="IPR050348">
    <property type="entry name" value="Protein-Tyr_Phosphatase"/>
</dbReference>
<dbReference type="PANTHER" id="PTHR19134:SF562">
    <property type="entry name" value="PROTEIN-TYROSINE-PHOSPHATASE"/>
    <property type="match status" value="1"/>
</dbReference>
<dbReference type="GO" id="GO:0008045">
    <property type="term" value="P:motor neuron axon guidance"/>
    <property type="evidence" value="ECO:0007669"/>
    <property type="project" value="TreeGrafter"/>
</dbReference>
<dbReference type="PANTHER" id="PTHR19134">
    <property type="entry name" value="RECEPTOR-TYPE TYROSINE-PROTEIN PHOSPHATASE"/>
    <property type="match status" value="1"/>
</dbReference>
<proteinExistence type="inferred from homology"/>
<keyword evidence="3" id="KW-0378">Hydrolase</keyword>
<evidence type="ECO:0000313" key="8">
    <source>
        <dbReference type="Proteomes" id="UP000046395"/>
    </source>
</evidence>
<dbReference type="Pfam" id="PF00102">
    <property type="entry name" value="Y_phosphatase"/>
    <property type="match status" value="1"/>
</dbReference>
<dbReference type="AlphaFoldDB" id="A0A5S6QH74"/>
<dbReference type="Proteomes" id="UP000046395">
    <property type="component" value="Unassembled WGS sequence"/>
</dbReference>
<dbReference type="SMART" id="SM00404">
    <property type="entry name" value="PTPc_motif"/>
    <property type="match status" value="1"/>
</dbReference>
<evidence type="ECO:0000256" key="2">
    <source>
        <dbReference type="ARBA" id="ARBA00013064"/>
    </source>
</evidence>
<organism evidence="8 9">
    <name type="scientific">Trichuris muris</name>
    <name type="common">Mouse whipworm</name>
    <dbReference type="NCBI Taxonomy" id="70415"/>
    <lineage>
        <taxon>Eukaryota</taxon>
        <taxon>Metazoa</taxon>
        <taxon>Ecdysozoa</taxon>
        <taxon>Nematoda</taxon>
        <taxon>Enoplea</taxon>
        <taxon>Dorylaimia</taxon>
        <taxon>Trichinellida</taxon>
        <taxon>Trichuridae</taxon>
        <taxon>Trichuris</taxon>
    </lineage>
</organism>
<evidence type="ECO:0000259" key="6">
    <source>
        <dbReference type="PROSITE" id="PS50055"/>
    </source>
</evidence>
<dbReference type="PROSITE" id="PS00383">
    <property type="entry name" value="TYR_PHOSPHATASE_1"/>
    <property type="match status" value="1"/>
</dbReference>
<dbReference type="InterPro" id="IPR016130">
    <property type="entry name" value="Tyr_Pase_AS"/>
</dbReference>
<evidence type="ECO:0000259" key="7">
    <source>
        <dbReference type="PROSITE" id="PS50056"/>
    </source>
</evidence>
<accession>A0A5S6QH74</accession>
<dbReference type="CDD" id="cd00047">
    <property type="entry name" value="PTPc"/>
    <property type="match status" value="1"/>
</dbReference>
<dbReference type="PROSITE" id="PS50055">
    <property type="entry name" value="TYR_PHOSPHATASE_PTP"/>
    <property type="match status" value="1"/>
</dbReference>
<evidence type="ECO:0000256" key="4">
    <source>
        <dbReference type="ARBA" id="ARBA00022912"/>
    </source>
</evidence>
<feature type="domain" description="Tyrosine-protein phosphatase" evidence="6">
    <location>
        <begin position="55"/>
        <end position="280"/>
    </location>
</feature>
<evidence type="ECO:0000256" key="5">
    <source>
        <dbReference type="SAM" id="MobiDB-lite"/>
    </source>
</evidence>
<dbReference type="SMART" id="SM00194">
    <property type="entry name" value="PTPc"/>
    <property type="match status" value="1"/>
</dbReference>
<keyword evidence="4" id="KW-0904">Protein phosphatase</keyword>
<dbReference type="PROSITE" id="PS50056">
    <property type="entry name" value="TYR_PHOSPHATASE_2"/>
    <property type="match status" value="1"/>
</dbReference>
<feature type="domain" description="Tyrosine specific protein phosphatases" evidence="7">
    <location>
        <begin position="200"/>
        <end position="271"/>
    </location>
</feature>
<dbReference type="PRINTS" id="PR00700">
    <property type="entry name" value="PRTYPHPHTASE"/>
</dbReference>
<dbReference type="InterPro" id="IPR003595">
    <property type="entry name" value="Tyr_Pase_cat"/>
</dbReference>
<feature type="region of interest" description="Disordered" evidence="5">
    <location>
        <begin position="398"/>
        <end position="445"/>
    </location>
</feature>
<keyword evidence="8" id="KW-1185">Reference proteome</keyword>
<dbReference type="InterPro" id="IPR029021">
    <property type="entry name" value="Prot-tyrosine_phosphatase-like"/>
</dbReference>
<dbReference type="SUPFAM" id="SSF52799">
    <property type="entry name" value="(Phosphotyrosine protein) phosphatases II"/>
    <property type="match status" value="1"/>
</dbReference>
<protein>
    <recommendedName>
        <fullName evidence="2">protein-tyrosine-phosphatase</fullName>
        <ecNumber evidence="2">3.1.3.48</ecNumber>
    </recommendedName>
</protein>
<dbReference type="GO" id="GO:0004725">
    <property type="term" value="F:protein tyrosine phosphatase activity"/>
    <property type="evidence" value="ECO:0007669"/>
    <property type="project" value="UniProtKB-EC"/>
</dbReference>
<reference evidence="9" key="1">
    <citation type="submission" date="2019-12" db="UniProtKB">
        <authorList>
            <consortium name="WormBaseParasite"/>
        </authorList>
    </citation>
    <scope>IDENTIFICATION</scope>
</reference>
<dbReference type="Gene3D" id="3.90.190.10">
    <property type="entry name" value="Protein tyrosine phosphatase superfamily"/>
    <property type="match status" value="1"/>
</dbReference>
<dbReference type="STRING" id="70415.A0A5S6QH74"/>
<dbReference type="EC" id="3.1.3.48" evidence="2"/>
<evidence type="ECO:0000256" key="1">
    <source>
        <dbReference type="ARBA" id="ARBA00009580"/>
    </source>
</evidence>
<sequence>MDAKVTPLAWLNTLSRTDKEELLKRIKTEHRQIPGGPGNEAIIGPCRLGAERLPKCRYTNVPCLETTRVVVRDMPPEHDFIHANFVRFTNAPCPFIAAMAPEADTIGLFWSVLWHENVDVIICLTNLTEKGKPKTAKYWPDYDEEFEIEDIRVRLTELHKEETFRCSTLLVRNVRSHEERMIEHLLYKDWPDHAGPNCTHSVLSIIEKIIEYPPKCILVHCSAGVGRTGTFIALVMLMIQVNAGEAPDVAAAVKVVRSMRPWAVQASIQYTFLYWAMVVYILQKSDISRADKFVLHEKLSYLRGASSGSLCGITIRPAGGPSAMASERVRLKKKKGDKRPLARAVEFIDKRNLLPATPTPQPVAVKTEILGTALNEQEAMKQASWNETQKEEVNRAVIERVVAKGNQQPLDKMDKQPEEASQQSKKPPEGANQPELDKLPDNGQS</sequence>
<evidence type="ECO:0000256" key="3">
    <source>
        <dbReference type="ARBA" id="ARBA00022801"/>
    </source>
</evidence>
<evidence type="ECO:0000313" key="9">
    <source>
        <dbReference type="WBParaSite" id="TMUE_2000006534.1"/>
    </source>
</evidence>
<name>A0A5S6QH74_TRIMR</name>